<sequence length="1177" mass="134372">MRNIKKLCHIYRRGYSNDILPSSESVIIRQNKPEKDIDNLETPVEIHPENDPKEFRVNDVNIQMISKNIYDQLFRTPQPTLDAGLIKSCLNHLEKHGIDIKKSTYLPDVQLKIPKLQGKDIEEHFFNIGETQCAPYRTLLQKLSTNNLPKLPKSGCIVEDNSIINVTLIQIYKNTYGWVSEPLANDNKHEHHNSVRYEDLIPLETDGFEPVGDITRPRMVVGHNVSYDRSKIKEQYWLNKTGVRFMDTMSMHICVSGVTSYQRTVLKDKNKEPHPHDDEWREVSSLNGLSDVHRLYCGVAIDKQTRDVFVEGCLEDVQNNFQDLMKYCAGDVIATHNVLRALLPLFLERFPHPVTFAGMLELGSAYLPVNSNWSQYLDSADTVFEDLKLESQQILSSKADEACRMMENEGYKEDPWMWDQDWSVQKLKLKKNATKKKDTIESKKPASEDVNRISSKFELLSDEYVDSLKTNEKVTHDFENLNKKFKYLYDLGDLLPVKRPFLAGYPAWYRKLCTKPGKDPDWRAGANNITTSMQITPKLLRLSWEGYPLHHLQSEGWGFLVPYSRHIAEDAKEPLVPLEKILEICPLMTSKADYVESELHMLPQNVEEDLSRRAYYARKKKEEQAVANQYHGLGVWCGVQIQGCCHFLRLPHKDGPKYKVGNPLARDFLNMFSQNVLSAQGNEAEKVSWELYYNATTVRGFRLIPQKTTLDTLLQCSRIVNLFASEPTWMTASNAQSDRVGSELRSMVTAPPGYRFVGADVDSQELWIAALLGDSSLMCGGSAFGWAVLAGDKRTNTDLHSLTAVAAGVRRDHAKVINYARIYGAGQNFAERLLKQFNPTMTISEAKSKAAKMFTTTKGKRVYRLKEKFMEGFMDEESGDQAYRPQTVEMTSYQAMRLAKLSGRTTDEMFERPRWEGGTESHMFNKLEEIADVCNYGHDRNASGQKQNICIEESETMPITPIRHIAVTWPIWSVKNRRRKCFVGDDALHARHATLSQRYEVETRRKLILSVESSCPRTSFLEGRLSRSLEAAHNGGGTKLNWVVQSAAADFLHLMLVSMTHLQPSARFCLSFHDEVRYLVPEEHKYEAALALQITNLLTRAFCSQRVGIHDLPMSVAFFSSVEVDRVLRKEANMDCVTPSNPHGLEKGYGIPNGESLTIYDVLEKTDCNRFCTKETK</sequence>
<keyword evidence="2" id="KW-0808">Transferase</keyword>
<comment type="caution">
    <text evidence="7">The sequence shown here is derived from an EMBL/GenBank/DDBJ whole genome shotgun (WGS) entry which is preliminary data.</text>
</comment>
<dbReference type="PRINTS" id="PR00867">
    <property type="entry name" value="DNAPOLG"/>
</dbReference>
<evidence type="ECO:0000256" key="3">
    <source>
        <dbReference type="ARBA" id="ARBA00022695"/>
    </source>
</evidence>
<dbReference type="InParanoid" id="A0A212EKX6"/>
<evidence type="ECO:0000256" key="4">
    <source>
        <dbReference type="ARBA" id="ARBA00022932"/>
    </source>
</evidence>
<dbReference type="Gene3D" id="3.30.70.370">
    <property type="match status" value="1"/>
</dbReference>
<dbReference type="PANTHER" id="PTHR10267">
    <property type="entry name" value="DNA POLYMERASE SUBUNIT GAMMA-1"/>
    <property type="match status" value="1"/>
</dbReference>
<dbReference type="AlphaFoldDB" id="A0A212EKX6"/>
<dbReference type="SMART" id="SM00482">
    <property type="entry name" value="POLAc"/>
    <property type="match status" value="1"/>
</dbReference>
<dbReference type="EC" id="2.7.7.7" evidence="1"/>
<dbReference type="GO" id="GO:0003887">
    <property type="term" value="F:DNA-directed DNA polymerase activity"/>
    <property type="evidence" value="ECO:0007669"/>
    <property type="project" value="UniProtKB-KW"/>
</dbReference>
<dbReference type="InterPro" id="IPR043502">
    <property type="entry name" value="DNA/RNA_pol_sf"/>
</dbReference>
<protein>
    <recommendedName>
        <fullName evidence="1">DNA-directed DNA polymerase</fullName>
        <ecNumber evidence="1">2.7.7.7</ecNumber>
    </recommendedName>
    <alternativeName>
        <fullName evidence="5">Mitochondrial DNA polymerase catalytic subunit</fullName>
    </alternativeName>
</protein>
<dbReference type="GO" id="GO:0008408">
    <property type="term" value="F:3'-5' exonuclease activity"/>
    <property type="evidence" value="ECO:0007669"/>
    <property type="project" value="TreeGrafter"/>
</dbReference>
<dbReference type="InterPro" id="IPR012337">
    <property type="entry name" value="RNaseH-like_sf"/>
</dbReference>
<dbReference type="EMBL" id="AGBW02014173">
    <property type="protein sequence ID" value="OWR42143.1"/>
    <property type="molecule type" value="Genomic_DNA"/>
</dbReference>
<dbReference type="FunFam" id="3.30.420.390:FF:000001">
    <property type="entry name" value="DNA polymerase gamma, catalytic subunit"/>
    <property type="match status" value="1"/>
</dbReference>
<dbReference type="Gene3D" id="3.30.420.390">
    <property type="match status" value="2"/>
</dbReference>
<keyword evidence="4" id="KW-0239">DNA-directed DNA polymerase</keyword>
<evidence type="ECO:0000256" key="1">
    <source>
        <dbReference type="ARBA" id="ARBA00012417"/>
    </source>
</evidence>
<evidence type="ECO:0000259" key="6">
    <source>
        <dbReference type="SMART" id="SM00482"/>
    </source>
</evidence>
<dbReference type="SUPFAM" id="SSF56672">
    <property type="entry name" value="DNA/RNA polymerases"/>
    <property type="match status" value="1"/>
</dbReference>
<dbReference type="InterPro" id="IPR041336">
    <property type="entry name" value="DNApol_Exo"/>
</dbReference>
<keyword evidence="3" id="KW-0548">Nucleotidyltransferase</keyword>
<dbReference type="Proteomes" id="UP000007151">
    <property type="component" value="Unassembled WGS sequence"/>
</dbReference>
<dbReference type="STRING" id="278856.A0A212EKX6"/>
<dbReference type="InterPro" id="IPR002297">
    <property type="entry name" value="DNA-dir_DNA_pol_A_mt"/>
</dbReference>
<dbReference type="Gene3D" id="1.10.150.20">
    <property type="entry name" value="5' to 3' exonuclease, C-terminal subdomain"/>
    <property type="match status" value="1"/>
</dbReference>
<dbReference type="PANTHER" id="PTHR10267:SF0">
    <property type="entry name" value="DNA POLYMERASE SUBUNIT GAMMA-1"/>
    <property type="match status" value="1"/>
</dbReference>
<dbReference type="GO" id="GO:0006264">
    <property type="term" value="P:mitochondrial DNA replication"/>
    <property type="evidence" value="ECO:0007669"/>
    <property type="project" value="TreeGrafter"/>
</dbReference>
<feature type="domain" description="DNA-directed DNA polymerase family A palm" evidence="6">
    <location>
        <begin position="741"/>
        <end position="1084"/>
    </location>
</feature>
<dbReference type="InterPro" id="IPR019760">
    <property type="entry name" value="DNA-dir_DNA_pol_A_CS"/>
</dbReference>
<dbReference type="FunCoup" id="A0A212EKX6">
    <property type="interactions" value="324"/>
</dbReference>
<keyword evidence="8" id="KW-1185">Reference proteome</keyword>
<dbReference type="GO" id="GO:0005760">
    <property type="term" value="C:gamma DNA polymerase complex"/>
    <property type="evidence" value="ECO:0007669"/>
    <property type="project" value="InterPro"/>
</dbReference>
<gene>
    <name evidence="7" type="ORF">KGM_200570</name>
</gene>
<dbReference type="KEGG" id="dpl:KGM_200570"/>
<dbReference type="Pfam" id="PF18136">
    <property type="entry name" value="DNApol_Exo"/>
    <property type="match status" value="2"/>
</dbReference>
<dbReference type="PROSITE" id="PS00447">
    <property type="entry name" value="DNA_POLYMERASE_A"/>
    <property type="match status" value="1"/>
</dbReference>
<reference evidence="7 8" key="1">
    <citation type="journal article" date="2011" name="Cell">
        <title>The monarch butterfly genome yields insights into long-distance migration.</title>
        <authorList>
            <person name="Zhan S."/>
            <person name="Merlin C."/>
            <person name="Boore J.L."/>
            <person name="Reppert S.M."/>
        </authorList>
    </citation>
    <scope>NUCLEOTIDE SEQUENCE [LARGE SCALE GENOMIC DNA]</scope>
    <source>
        <strain evidence="7">F-2</strain>
    </source>
</reference>
<evidence type="ECO:0000313" key="7">
    <source>
        <dbReference type="EMBL" id="OWR42143.1"/>
    </source>
</evidence>
<evidence type="ECO:0000313" key="8">
    <source>
        <dbReference type="Proteomes" id="UP000007151"/>
    </source>
</evidence>
<dbReference type="GO" id="GO:0003677">
    <property type="term" value="F:DNA binding"/>
    <property type="evidence" value="ECO:0007669"/>
    <property type="project" value="InterPro"/>
</dbReference>
<dbReference type="eggNOG" id="KOG3657">
    <property type="taxonomic scope" value="Eukaryota"/>
</dbReference>
<proteinExistence type="predicted"/>
<evidence type="ECO:0000256" key="2">
    <source>
        <dbReference type="ARBA" id="ARBA00022679"/>
    </source>
</evidence>
<dbReference type="InterPro" id="IPR001098">
    <property type="entry name" value="DNA-dir_DNA_pol_A_palm_dom"/>
</dbReference>
<organism evidence="7 8">
    <name type="scientific">Danaus plexippus plexippus</name>
    <dbReference type="NCBI Taxonomy" id="278856"/>
    <lineage>
        <taxon>Eukaryota</taxon>
        <taxon>Metazoa</taxon>
        <taxon>Ecdysozoa</taxon>
        <taxon>Arthropoda</taxon>
        <taxon>Hexapoda</taxon>
        <taxon>Insecta</taxon>
        <taxon>Pterygota</taxon>
        <taxon>Neoptera</taxon>
        <taxon>Endopterygota</taxon>
        <taxon>Lepidoptera</taxon>
        <taxon>Glossata</taxon>
        <taxon>Ditrysia</taxon>
        <taxon>Papilionoidea</taxon>
        <taxon>Nymphalidae</taxon>
        <taxon>Danainae</taxon>
        <taxon>Danaini</taxon>
        <taxon>Danaina</taxon>
        <taxon>Danaus</taxon>
        <taxon>Danaus</taxon>
    </lineage>
</organism>
<evidence type="ECO:0000256" key="5">
    <source>
        <dbReference type="ARBA" id="ARBA00031966"/>
    </source>
</evidence>
<name>A0A212EKX6_DANPL</name>
<accession>A0A212EKX6</accession>
<dbReference type="SUPFAM" id="SSF53098">
    <property type="entry name" value="Ribonuclease H-like"/>
    <property type="match status" value="1"/>
</dbReference>